<evidence type="ECO:0000259" key="1">
    <source>
        <dbReference type="Pfam" id="PF01368"/>
    </source>
</evidence>
<dbReference type="EMBL" id="CP087164">
    <property type="protein sequence ID" value="UGS36735.1"/>
    <property type="molecule type" value="Genomic_DNA"/>
</dbReference>
<dbReference type="SUPFAM" id="SSF64182">
    <property type="entry name" value="DHH phosphoesterases"/>
    <property type="match status" value="1"/>
</dbReference>
<dbReference type="InterPro" id="IPR051319">
    <property type="entry name" value="Oligoribo/pAp-PDE_c-di-AMP_PDE"/>
</dbReference>
<evidence type="ECO:0000313" key="3">
    <source>
        <dbReference type="EMBL" id="UGS36735.1"/>
    </source>
</evidence>
<reference evidence="3" key="1">
    <citation type="journal article" date="2022" name="Int. J. Syst. Evol. Microbiol.">
        <title>Pseudomonas aegrilactucae sp. nov. and Pseudomonas morbosilactucae sp. nov., pathogens causing bacterial rot of lettuce in Japan.</title>
        <authorList>
            <person name="Sawada H."/>
            <person name="Fujikawa T."/>
            <person name="Satou M."/>
        </authorList>
    </citation>
    <scope>NUCLEOTIDE SEQUENCE</scope>
    <source>
        <strain evidence="3">0166_1</strain>
    </source>
</reference>
<dbReference type="AlphaFoldDB" id="A0A9E7C0S6"/>
<dbReference type="Gene3D" id="3.90.1640.10">
    <property type="entry name" value="inorganic pyrophosphatase (n-terminal core)"/>
    <property type="match status" value="1"/>
</dbReference>
<dbReference type="EC" id="3.1.-.-" evidence="3"/>
<name>A0A9E7C0S6_9ACTN</name>
<dbReference type="Pfam" id="PF01368">
    <property type="entry name" value="DHH"/>
    <property type="match status" value="1"/>
</dbReference>
<dbReference type="GO" id="GO:0003676">
    <property type="term" value="F:nucleic acid binding"/>
    <property type="evidence" value="ECO:0007669"/>
    <property type="project" value="InterPro"/>
</dbReference>
<dbReference type="KEGG" id="sbae:DSM104329_03144"/>
<feature type="domain" description="DDH" evidence="1">
    <location>
        <begin position="23"/>
        <end position="160"/>
    </location>
</feature>
<dbReference type="InterPro" id="IPR001667">
    <property type="entry name" value="DDH_dom"/>
</dbReference>
<dbReference type="Pfam" id="PF02272">
    <property type="entry name" value="DHHA1"/>
    <property type="match status" value="1"/>
</dbReference>
<organism evidence="3 4">
    <name type="scientific">Capillimicrobium parvum</name>
    <dbReference type="NCBI Taxonomy" id="2884022"/>
    <lineage>
        <taxon>Bacteria</taxon>
        <taxon>Bacillati</taxon>
        <taxon>Actinomycetota</taxon>
        <taxon>Thermoleophilia</taxon>
        <taxon>Solirubrobacterales</taxon>
        <taxon>Capillimicrobiaceae</taxon>
        <taxon>Capillimicrobium</taxon>
    </lineage>
</organism>
<dbReference type="Gene3D" id="3.10.310.30">
    <property type="match status" value="1"/>
</dbReference>
<dbReference type="GO" id="GO:0016787">
    <property type="term" value="F:hydrolase activity"/>
    <property type="evidence" value="ECO:0007669"/>
    <property type="project" value="UniProtKB-KW"/>
</dbReference>
<keyword evidence="4" id="KW-1185">Reference proteome</keyword>
<dbReference type="InterPro" id="IPR038763">
    <property type="entry name" value="DHH_sf"/>
</dbReference>
<dbReference type="PANTHER" id="PTHR47618">
    <property type="entry name" value="BIFUNCTIONAL OLIGORIBONUCLEASE AND PAP PHOSPHATASE NRNA"/>
    <property type="match status" value="1"/>
</dbReference>
<evidence type="ECO:0000313" key="4">
    <source>
        <dbReference type="Proteomes" id="UP001162834"/>
    </source>
</evidence>
<feature type="domain" description="DHHA1" evidence="2">
    <location>
        <begin position="242"/>
        <end position="322"/>
    </location>
</feature>
<proteinExistence type="predicted"/>
<dbReference type="Proteomes" id="UP001162834">
    <property type="component" value="Chromosome"/>
</dbReference>
<dbReference type="InterPro" id="IPR003156">
    <property type="entry name" value="DHHA1_dom"/>
</dbReference>
<keyword evidence="3" id="KW-0378">Hydrolase</keyword>
<sequence length="328" mass="35710">MSVQAATTSRQRMLAELRSGDQFLLVTHENPDGDALGSLVAMHGVLTTLGKDVLMFLSPQDFPLPYEYRFFRFDDLVTAPPPDLLARTVVFLDCGNIDRSPIDPAGANVLNLDHHHDNTRFGSVNHVVDDASCTAEIVWDMMGALGVPATREIADALYVGLVTDTGRFMYENTGRTAHLMAADLIDQGVDVERTYRRLYEGMPLAKLDLLGRALTRVARYDDGALTFTHVTAEDFRATGAEESYTEGIVDYLRSVEGTKVAVLVREREGSTPVRKASLRSTDGTVDVSAIARSQGGGGHRRAAGFSTDMDIDDIVAFLRGAVADQLGL</sequence>
<dbReference type="RefSeq" id="WP_259310801.1">
    <property type="nucleotide sequence ID" value="NZ_CP087164.1"/>
</dbReference>
<protein>
    <submittedName>
        <fullName evidence="3">Bifunctional oligoribonuclease and PAP phosphatase NrnA</fullName>
        <ecNumber evidence="3">3.1.-.-</ecNumber>
    </submittedName>
</protein>
<accession>A0A9E7C0S6</accession>
<dbReference type="PANTHER" id="PTHR47618:SF1">
    <property type="entry name" value="BIFUNCTIONAL OLIGORIBONUCLEASE AND PAP PHOSPHATASE NRNA"/>
    <property type="match status" value="1"/>
</dbReference>
<gene>
    <name evidence="3" type="primary">nrnA</name>
    <name evidence="3" type="ORF">DSM104329_03144</name>
</gene>
<evidence type="ECO:0000259" key="2">
    <source>
        <dbReference type="Pfam" id="PF02272"/>
    </source>
</evidence>